<dbReference type="STRING" id="394264.SAMN04488040_1595"/>
<dbReference type="InterPro" id="IPR043129">
    <property type="entry name" value="ATPase_NBD"/>
</dbReference>
<protein>
    <recommendedName>
        <fullName evidence="5">Type IV pilus biogenesis protein PilP</fullName>
    </recommendedName>
</protein>
<dbReference type="EMBL" id="FPAJ01000002">
    <property type="protein sequence ID" value="SFS68934.1"/>
    <property type="molecule type" value="Genomic_DNA"/>
</dbReference>
<accession>A0A1I6RW51</accession>
<feature type="region of interest" description="Disordered" evidence="1">
    <location>
        <begin position="590"/>
        <end position="616"/>
    </location>
</feature>
<evidence type="ECO:0000256" key="2">
    <source>
        <dbReference type="SAM" id="Phobius"/>
    </source>
</evidence>
<sequence length="831" mass="87173">MKPNFALSLSVEGIRLLHRSAGGWHSIGDVSFDAEDMSAKLAMLRKTAAALEPGGVRTKLLIPNDQIKFMTLDTPGISDADRISEANRALEGATPYAVEDLAFDISSAGGQTYIAAVARETLAEAETFATAHRFHPVSFVAQPDAGQFQGEPFFGQTNAAETLLDAGDKVEPDEYALVVLRPGEAPAGNISAQDKDNATQNPETAPSEALLEEDEEGKDPDAPTPSADQKQGDVPEVEAETAQADDIPEDPDPVEPAAAPTPFSSRRAATSPSVGATTRGAATAMTPPAGYTPVSGDRATAKPVISADIRPQPVPDSSSLSTTANDTSSSKKLKFLSRRTSAEKATAALVKDAGYTSGRPDSEAEKMMIFGARKSNGVGGKPRFLALLLTAGLLVFLAGVAAWASVFLDDGISLSRLFSNRDTTATASAPSPIADPVLAAPANATDAPNAPMPPKEERVAALAPGLTDEDGAVLDALRVPERAAPRVLSRQEIEAKYATSGIWPLAPETPGAPAMIPIDDLYMTSIDPVSTANDAVALPARASFGGDEFDFAPSSPAPPGTTFALDDSGMVIPTPDGALNADGVKIIAGRPPVEPPQSVIRGAETPQSGQDAPPRQALLDLRPVERPEGLVESNERSNLGGLTRNELKTLRPVLRPQSLQQEAAAAAPEAPDSSTSVNASLAALGTRPPNPADNVLQNVTPYAVQTSLRPDTRPRNFAKIVQRAERNRPEPIQVASAASLVPRTVKPTLPSKASVAKQATVKNAIKLRKINLIGVYGKPSSRRALVRLANGRYQKVTVGDRLDGGRVSAIGESELRYTRSGRDVVLKMPRS</sequence>
<keyword evidence="4" id="KW-1185">Reference proteome</keyword>
<evidence type="ECO:0008006" key="5">
    <source>
        <dbReference type="Google" id="ProtNLM"/>
    </source>
</evidence>
<keyword evidence="2" id="KW-1133">Transmembrane helix</keyword>
<organism evidence="3 4">
    <name type="scientific">Sulfitobacter marinus</name>
    <dbReference type="NCBI Taxonomy" id="394264"/>
    <lineage>
        <taxon>Bacteria</taxon>
        <taxon>Pseudomonadati</taxon>
        <taxon>Pseudomonadota</taxon>
        <taxon>Alphaproteobacteria</taxon>
        <taxon>Rhodobacterales</taxon>
        <taxon>Roseobacteraceae</taxon>
        <taxon>Sulfitobacter</taxon>
    </lineage>
</organism>
<reference evidence="4" key="1">
    <citation type="submission" date="2016-10" db="EMBL/GenBank/DDBJ databases">
        <authorList>
            <person name="Varghese N."/>
            <person name="Submissions S."/>
        </authorList>
    </citation>
    <scope>NUCLEOTIDE SEQUENCE [LARGE SCALE GENOMIC DNA]</scope>
    <source>
        <strain evidence="4">DSM 23422</strain>
    </source>
</reference>
<dbReference type="AlphaFoldDB" id="A0A1I6RW51"/>
<feature type="region of interest" description="Disordered" evidence="1">
    <location>
        <begin position="186"/>
        <end position="335"/>
    </location>
</feature>
<feature type="compositionally biased region" description="Polar residues" evidence="1">
    <location>
        <begin position="315"/>
        <end position="326"/>
    </location>
</feature>
<evidence type="ECO:0000313" key="4">
    <source>
        <dbReference type="Proteomes" id="UP000199239"/>
    </source>
</evidence>
<proteinExistence type="predicted"/>
<feature type="compositionally biased region" description="Polar residues" evidence="1">
    <location>
        <begin position="263"/>
        <end position="274"/>
    </location>
</feature>
<dbReference type="SUPFAM" id="SSF53067">
    <property type="entry name" value="Actin-like ATPase domain"/>
    <property type="match status" value="1"/>
</dbReference>
<feature type="transmembrane region" description="Helical" evidence="2">
    <location>
        <begin position="384"/>
        <end position="408"/>
    </location>
</feature>
<name>A0A1I6RW51_9RHOB</name>
<gene>
    <name evidence="3" type="ORF">SAMN04488040_1595</name>
</gene>
<feature type="compositionally biased region" description="Low complexity" evidence="1">
    <location>
        <begin position="275"/>
        <end position="293"/>
    </location>
</feature>
<evidence type="ECO:0000256" key="1">
    <source>
        <dbReference type="SAM" id="MobiDB-lite"/>
    </source>
</evidence>
<keyword evidence="2" id="KW-0812">Transmembrane</keyword>
<dbReference type="RefSeq" id="WP_093915792.1">
    <property type="nucleotide sequence ID" value="NZ_FPAJ01000002.1"/>
</dbReference>
<dbReference type="OrthoDB" id="7870459at2"/>
<evidence type="ECO:0000313" key="3">
    <source>
        <dbReference type="EMBL" id="SFS68934.1"/>
    </source>
</evidence>
<keyword evidence="2" id="KW-0472">Membrane</keyword>
<dbReference type="Proteomes" id="UP000199239">
    <property type="component" value="Unassembled WGS sequence"/>
</dbReference>